<gene>
    <name evidence="1" type="ORF">HOP53_05150</name>
</gene>
<organism evidence="1 2">
    <name type="scientific">Billgrantia ethanolica</name>
    <dbReference type="NCBI Taxonomy" id="2733486"/>
    <lineage>
        <taxon>Bacteria</taxon>
        <taxon>Pseudomonadati</taxon>
        <taxon>Pseudomonadota</taxon>
        <taxon>Gammaproteobacteria</taxon>
        <taxon>Oceanospirillales</taxon>
        <taxon>Halomonadaceae</taxon>
        <taxon>Billgrantia</taxon>
    </lineage>
</organism>
<dbReference type="InterPro" id="IPR027417">
    <property type="entry name" value="P-loop_NTPase"/>
</dbReference>
<comment type="caution">
    <text evidence="1">The sequence shown here is derived from an EMBL/GenBank/DDBJ whole genome shotgun (WGS) entry which is preliminary data.</text>
</comment>
<reference evidence="1 2" key="1">
    <citation type="journal article" date="2021" name="Front. Microbiol.">
        <title>Aerobic Denitrification and Heterotrophic Sulfur Oxidation in the Genus Halomonas Revealed by Six Novel Species Characterizations and Genome-Based Analysis.</title>
        <authorList>
            <person name="Wang L."/>
            <person name="Shao Z."/>
        </authorList>
    </citation>
    <scope>NUCLEOTIDE SEQUENCE [LARGE SCALE GENOMIC DNA]</scope>
    <source>
        <strain evidence="1 2">MCCC 1A11081</strain>
    </source>
</reference>
<dbReference type="RefSeq" id="WP_234269013.1">
    <property type="nucleotide sequence ID" value="NZ_JABFTX010000001.1"/>
</dbReference>
<protein>
    <recommendedName>
        <fullName evidence="3">Sulfotransferase domain-containing protein</fullName>
    </recommendedName>
</protein>
<dbReference type="SUPFAM" id="SSF52540">
    <property type="entry name" value="P-loop containing nucleoside triphosphate hydrolases"/>
    <property type="match status" value="1"/>
</dbReference>
<proteinExistence type="predicted"/>
<dbReference type="EMBL" id="JABFTX010000001">
    <property type="protein sequence ID" value="MCE8002219.1"/>
    <property type="molecule type" value="Genomic_DNA"/>
</dbReference>
<evidence type="ECO:0000313" key="2">
    <source>
        <dbReference type="Proteomes" id="UP001320168"/>
    </source>
</evidence>
<dbReference type="Proteomes" id="UP001320168">
    <property type="component" value="Unassembled WGS sequence"/>
</dbReference>
<sequence>MKKIYLHVGPHKTGSTLLQQFAKNNKEIMRSHGIFYVHNIRLLPHWDIKKYIADGFSLLKGDFINFLEKEVVSKKEFGNILVSYEGFSGAIGKEKNIYPFSDVILKNISDAASEMGYDLHVIFVIKRQDNFIESMALQNVQSGRLVPYDKFIASTPCLSSINWLEVLVGLEKIVGRSKLSVMVFEEIKKSAESFITKFFRIIAEDFKIISYEPGFQNPSMSGIAYEFSLEAFKYIPDVKSRKELIRFLQQKFPASKYGKLTIFSDQERKEIISASSESNKLLFSRYNMDCEIYKEFYTS</sequence>
<name>A0ABS9A052_9GAMM</name>
<evidence type="ECO:0008006" key="3">
    <source>
        <dbReference type="Google" id="ProtNLM"/>
    </source>
</evidence>
<evidence type="ECO:0000313" key="1">
    <source>
        <dbReference type="EMBL" id="MCE8002219.1"/>
    </source>
</evidence>
<keyword evidence="2" id="KW-1185">Reference proteome</keyword>
<accession>A0ABS9A052</accession>